<reference evidence="4" key="1">
    <citation type="journal article" date="2020" name="Nat. Genet.">
        <title>Genomic diversifications of five Gossypium allopolyploid species and their impact on cotton improvement.</title>
        <authorList>
            <person name="Chen Z.J."/>
            <person name="Sreedasyam A."/>
            <person name="Ando A."/>
            <person name="Song Q."/>
            <person name="De Santiago L.M."/>
            <person name="Hulse-Kemp A.M."/>
            <person name="Ding M."/>
            <person name="Ye W."/>
            <person name="Kirkbride R.C."/>
            <person name="Jenkins J."/>
            <person name="Plott C."/>
            <person name="Lovell J."/>
            <person name="Lin Y.M."/>
            <person name="Vaughn R."/>
            <person name="Liu B."/>
            <person name="Simpson S."/>
            <person name="Scheffler B.E."/>
            <person name="Wen L."/>
            <person name="Saski C.A."/>
            <person name="Grover C.E."/>
            <person name="Hu G."/>
            <person name="Conover J.L."/>
            <person name="Carlson J.W."/>
            <person name="Shu S."/>
            <person name="Boston L.B."/>
            <person name="Williams M."/>
            <person name="Peterson D.G."/>
            <person name="McGee K."/>
            <person name="Jones D.C."/>
            <person name="Wendel J.F."/>
            <person name="Stelly D.M."/>
            <person name="Grimwood J."/>
            <person name="Schmutz J."/>
        </authorList>
    </citation>
    <scope>NUCLEOTIDE SEQUENCE [LARGE SCALE GENOMIC DNA]</scope>
    <source>
        <strain evidence="4">cv. TM-1</strain>
    </source>
</reference>
<sequence length="318" mass="35982">MVMVVEIVSKEFIKPTPPTPHHLRTHLLSFLDQFLPSIYVPMVLFYMDQEKSIPAATSNSRRSQLLKESLSETLTLFYPLVGRINDHLSIDYNDEGAYYIDARVNHPLREFLNHIDSSYVSQVFLAEGTWTATTAGGYIAMIQSHHLCMRWAALTRKCGEEAGSPNFDSSFVFPQSVAYLREATFSAIFSPFLKKEICRSMRIAFDASATDLLKVKTTSSSVRDPTRVEVVSAVLCKCNMATFKVKFGIQKSTLITLWCNFGLYEIDFGWGKPTWVTCTASTKSEAVFMNTIVLIDTKMENGIEACVFLEEQYMVMLE</sequence>
<organism evidence="4 5">
    <name type="scientific">Gossypium hirsutum</name>
    <name type="common">Upland cotton</name>
    <name type="synonym">Gossypium mexicanum</name>
    <dbReference type="NCBI Taxonomy" id="3635"/>
    <lineage>
        <taxon>Eukaryota</taxon>
        <taxon>Viridiplantae</taxon>
        <taxon>Streptophyta</taxon>
        <taxon>Embryophyta</taxon>
        <taxon>Tracheophyta</taxon>
        <taxon>Spermatophyta</taxon>
        <taxon>Magnoliopsida</taxon>
        <taxon>eudicotyledons</taxon>
        <taxon>Gunneridae</taxon>
        <taxon>Pentapetalae</taxon>
        <taxon>rosids</taxon>
        <taxon>malvids</taxon>
        <taxon>Malvales</taxon>
        <taxon>Malvaceae</taxon>
        <taxon>Malvoideae</taxon>
        <taxon>Gossypium</taxon>
    </lineage>
</organism>
<accession>A0ABM2Z7W2</accession>
<dbReference type="Proteomes" id="UP000818029">
    <property type="component" value="Chromosome A01"/>
</dbReference>
<dbReference type="InterPro" id="IPR023213">
    <property type="entry name" value="CAT-like_dom_sf"/>
</dbReference>
<dbReference type="PANTHER" id="PTHR31623">
    <property type="entry name" value="F21J9.9"/>
    <property type="match status" value="1"/>
</dbReference>
<dbReference type="PANTHER" id="PTHR31623:SF33">
    <property type="entry name" value="STEMMADENINE O-ACETYLTRANSFERASE-LIKE"/>
    <property type="match status" value="1"/>
</dbReference>
<dbReference type="Pfam" id="PF02458">
    <property type="entry name" value="Transferase"/>
    <property type="match status" value="2"/>
</dbReference>
<name>A0ABM2Z7W2_GOSHI</name>
<gene>
    <name evidence="5" type="primary">LOC107917367</name>
</gene>
<evidence type="ECO:0000313" key="4">
    <source>
        <dbReference type="Proteomes" id="UP000818029"/>
    </source>
</evidence>
<dbReference type="GeneID" id="107917367"/>
<keyword evidence="3" id="KW-0012">Acyltransferase</keyword>
<keyword evidence="2" id="KW-0808">Transferase</keyword>
<proteinExistence type="inferred from homology"/>
<evidence type="ECO:0000256" key="2">
    <source>
        <dbReference type="ARBA" id="ARBA00022679"/>
    </source>
</evidence>
<evidence type="ECO:0000256" key="1">
    <source>
        <dbReference type="ARBA" id="ARBA00009861"/>
    </source>
</evidence>
<evidence type="ECO:0000313" key="5">
    <source>
        <dbReference type="RefSeq" id="XP_040938769.1"/>
    </source>
</evidence>
<comment type="similarity">
    <text evidence="1">Belongs to the plant acyltransferase family.</text>
</comment>
<dbReference type="Gene3D" id="3.30.559.10">
    <property type="entry name" value="Chloramphenicol acetyltransferase-like domain"/>
    <property type="match status" value="2"/>
</dbReference>
<protein>
    <submittedName>
        <fullName evidence="5">Stemmadenine O-acetyltransferase-like</fullName>
    </submittedName>
</protein>
<dbReference type="RefSeq" id="XP_040938769.1">
    <property type="nucleotide sequence ID" value="XM_041082835.1"/>
</dbReference>
<keyword evidence="4" id="KW-1185">Reference proteome</keyword>
<reference evidence="5" key="2">
    <citation type="submission" date="2025-08" db="UniProtKB">
        <authorList>
            <consortium name="RefSeq"/>
        </authorList>
    </citation>
    <scope>IDENTIFICATION</scope>
</reference>
<evidence type="ECO:0000256" key="3">
    <source>
        <dbReference type="ARBA" id="ARBA00023315"/>
    </source>
</evidence>